<dbReference type="Pfam" id="PF13490">
    <property type="entry name" value="zf-HC2"/>
    <property type="match status" value="1"/>
</dbReference>
<gene>
    <name evidence="2" type="ORF">NSJP_3010</name>
</gene>
<proteinExistence type="predicted"/>
<dbReference type="KEGG" id="nja:NSJP_3010"/>
<evidence type="ECO:0000259" key="1">
    <source>
        <dbReference type="Pfam" id="PF13490"/>
    </source>
</evidence>
<sequence>MNEPETLPAGVHQEAALLPWYANETLGEEDRQRVARHLESCLECRRELSEWADLGRSIHETYAAQPGPNPALAKAVFSKVAAEIRPAGRDAGRDDQRLTSFDRWLRPLFDVPWVPSLAAVLLAVQSGLLLWVTMPSDRHPISTRSVDSPAARFTVRFHDHATGAQIRDVVVRIHGRIVDGPNAEGTYVLEVKAADAAMSRQILNILRSQNGIIAHADAVTP</sequence>
<dbReference type="InterPro" id="IPR041916">
    <property type="entry name" value="Anti_sigma_zinc_sf"/>
</dbReference>
<reference evidence="2 3" key="1">
    <citation type="submission" date="2017-03" db="EMBL/GenBank/DDBJ databases">
        <authorList>
            <person name="Afonso C.L."/>
            <person name="Miller P.J."/>
            <person name="Scott M.A."/>
            <person name="Spackman E."/>
            <person name="Goraichik I."/>
            <person name="Dimitrov K.M."/>
            <person name="Suarez D.L."/>
            <person name="Swayne D.E."/>
        </authorList>
    </citation>
    <scope>NUCLEOTIDE SEQUENCE [LARGE SCALE GENOMIC DNA]</scope>
    <source>
        <strain evidence="2">Genome sequencing of Nitrospira japonica strain NJ11</strain>
    </source>
</reference>
<organism evidence="2 3">
    <name type="scientific">Nitrospira japonica</name>
    <dbReference type="NCBI Taxonomy" id="1325564"/>
    <lineage>
        <taxon>Bacteria</taxon>
        <taxon>Pseudomonadati</taxon>
        <taxon>Nitrospirota</taxon>
        <taxon>Nitrospiria</taxon>
        <taxon>Nitrospirales</taxon>
        <taxon>Nitrospiraceae</taxon>
        <taxon>Nitrospira</taxon>
    </lineage>
</organism>
<dbReference type="AlphaFoldDB" id="A0A1W1I839"/>
<dbReference type="OrthoDB" id="7554380at2"/>
<dbReference type="Proteomes" id="UP000192042">
    <property type="component" value="Chromosome I"/>
</dbReference>
<name>A0A1W1I839_9BACT</name>
<accession>A0A1W1I839</accession>
<dbReference type="STRING" id="1325564.NSJP_3010"/>
<protein>
    <recommendedName>
        <fullName evidence="1">Putative zinc-finger domain-containing protein</fullName>
    </recommendedName>
</protein>
<dbReference type="InterPro" id="IPR027383">
    <property type="entry name" value="Znf_put"/>
</dbReference>
<dbReference type="EMBL" id="LT828648">
    <property type="protein sequence ID" value="SLM49177.1"/>
    <property type="molecule type" value="Genomic_DNA"/>
</dbReference>
<dbReference type="RefSeq" id="WP_080887452.1">
    <property type="nucleotide sequence ID" value="NZ_LT828648.1"/>
</dbReference>
<keyword evidence="3" id="KW-1185">Reference proteome</keyword>
<dbReference type="Gene3D" id="1.10.10.1320">
    <property type="entry name" value="Anti-sigma factor, zinc-finger domain"/>
    <property type="match status" value="1"/>
</dbReference>
<evidence type="ECO:0000313" key="3">
    <source>
        <dbReference type="Proteomes" id="UP000192042"/>
    </source>
</evidence>
<feature type="domain" description="Putative zinc-finger" evidence="1">
    <location>
        <begin position="16"/>
        <end position="45"/>
    </location>
</feature>
<evidence type="ECO:0000313" key="2">
    <source>
        <dbReference type="EMBL" id="SLM49177.1"/>
    </source>
</evidence>